<dbReference type="PANTHER" id="PTHR38753:SF1">
    <property type="entry name" value="SLR1441 PROTEIN"/>
    <property type="match status" value="1"/>
</dbReference>
<proteinExistence type="predicted"/>
<evidence type="ECO:0000313" key="2">
    <source>
        <dbReference type="EMBL" id="QTA91464.1"/>
    </source>
</evidence>
<keyword evidence="3" id="KW-1185">Reference proteome</keyword>
<keyword evidence="1" id="KW-0175">Coiled coil</keyword>
<dbReference type="InterPro" id="IPR011335">
    <property type="entry name" value="Restrct_endonuc-II-like"/>
</dbReference>
<evidence type="ECO:0000313" key="3">
    <source>
        <dbReference type="Proteomes" id="UP000663722"/>
    </source>
</evidence>
<keyword evidence="2" id="KW-0540">Nuclease</keyword>
<dbReference type="KEGG" id="dmm:dnm_075310"/>
<reference evidence="2" key="1">
    <citation type="journal article" date="2021" name="Microb. Physiol.">
        <title>Proteogenomic Insights into the Physiology of Marine, Sulfate-Reducing, Filamentous Desulfonema limicola and Desulfonema magnum.</title>
        <authorList>
            <person name="Schnaars V."/>
            <person name="Wohlbrand L."/>
            <person name="Scheve S."/>
            <person name="Hinrichs C."/>
            <person name="Reinhardt R."/>
            <person name="Rabus R."/>
        </authorList>
    </citation>
    <scope>NUCLEOTIDE SEQUENCE</scope>
    <source>
        <strain evidence="2">4be13</strain>
    </source>
</reference>
<sequence length="240" mass="28054">MSANLRKQVDTLETRTDSLESILGQFISSMNSTMLRQEADTRAFKDEMRAFKDEMRTFRENTDRTLTRMEADTKALKEEMRESKKEMRNDSRKLRQEIGRLDNKIGMLVEDMVAPNIPGVAAEYFGDSHFRFSGLRIKKPRGEDLSAEREFDFVAISEKNFYVNETKSKPRPEDVRGFLEMLKELPEYFPECRNRKIIPIFSSLHIPENMVINLTRHGIYAMAMREDTMDLLNFDEVIGT</sequence>
<name>A0A975BUH0_9BACT</name>
<dbReference type="SUPFAM" id="SSF52980">
    <property type="entry name" value="Restriction endonuclease-like"/>
    <property type="match status" value="1"/>
</dbReference>
<feature type="coiled-coil region" evidence="1">
    <location>
        <begin position="59"/>
        <end position="104"/>
    </location>
</feature>
<protein>
    <submittedName>
        <fullName evidence="2">Endonuclease domain-containing protein</fullName>
    </submittedName>
</protein>
<evidence type="ECO:0000256" key="1">
    <source>
        <dbReference type="SAM" id="Coils"/>
    </source>
</evidence>
<dbReference type="GO" id="GO:0004519">
    <property type="term" value="F:endonuclease activity"/>
    <property type="evidence" value="ECO:0007669"/>
    <property type="project" value="UniProtKB-KW"/>
</dbReference>
<dbReference type="Proteomes" id="UP000663722">
    <property type="component" value="Chromosome"/>
</dbReference>
<gene>
    <name evidence="2" type="ORF">dnm_075310</name>
</gene>
<keyword evidence="2" id="KW-0378">Hydrolase</keyword>
<dbReference type="AlphaFoldDB" id="A0A975BUH0"/>
<dbReference type="EMBL" id="CP061800">
    <property type="protein sequence ID" value="QTA91464.1"/>
    <property type="molecule type" value="Genomic_DNA"/>
</dbReference>
<keyword evidence="2" id="KW-0255">Endonuclease</keyword>
<dbReference type="Gene3D" id="1.20.58.130">
    <property type="match status" value="1"/>
</dbReference>
<accession>A0A975BUH0</accession>
<organism evidence="2 3">
    <name type="scientific">Desulfonema magnum</name>
    <dbReference type="NCBI Taxonomy" id="45655"/>
    <lineage>
        <taxon>Bacteria</taxon>
        <taxon>Pseudomonadati</taxon>
        <taxon>Thermodesulfobacteriota</taxon>
        <taxon>Desulfobacteria</taxon>
        <taxon>Desulfobacterales</taxon>
        <taxon>Desulfococcaceae</taxon>
        <taxon>Desulfonema</taxon>
    </lineage>
</organism>
<dbReference type="PANTHER" id="PTHR38753">
    <property type="entry name" value="SLR1441 PROTEIN"/>
    <property type="match status" value="1"/>
</dbReference>
<dbReference type="RefSeq" id="WP_207679235.1">
    <property type="nucleotide sequence ID" value="NZ_CP061800.1"/>
</dbReference>